<proteinExistence type="predicted"/>
<keyword evidence="2" id="KW-1185">Reference proteome</keyword>
<dbReference type="Proteomes" id="UP001054945">
    <property type="component" value="Unassembled WGS sequence"/>
</dbReference>
<name>A0AAV4Y4L1_CAEEX</name>
<accession>A0AAV4Y4L1</accession>
<sequence length="111" mass="12309">MNKIFALTTRVSFICSVHANGHRGKYIPAALDLSITIKMLTFKDGVSEFGPATGWTANGPCVEGVLWTLTFNWKTPGSKRALISISVSHQWKSLDLWAQLEIALGHKLFTY</sequence>
<dbReference type="AlphaFoldDB" id="A0AAV4Y4L1"/>
<organism evidence="1 2">
    <name type="scientific">Caerostris extrusa</name>
    <name type="common">Bark spider</name>
    <name type="synonym">Caerostris bankana</name>
    <dbReference type="NCBI Taxonomy" id="172846"/>
    <lineage>
        <taxon>Eukaryota</taxon>
        <taxon>Metazoa</taxon>
        <taxon>Ecdysozoa</taxon>
        <taxon>Arthropoda</taxon>
        <taxon>Chelicerata</taxon>
        <taxon>Arachnida</taxon>
        <taxon>Araneae</taxon>
        <taxon>Araneomorphae</taxon>
        <taxon>Entelegynae</taxon>
        <taxon>Araneoidea</taxon>
        <taxon>Araneidae</taxon>
        <taxon>Caerostris</taxon>
    </lineage>
</organism>
<protein>
    <submittedName>
        <fullName evidence="1">Uncharacterized protein</fullName>
    </submittedName>
</protein>
<evidence type="ECO:0000313" key="2">
    <source>
        <dbReference type="Proteomes" id="UP001054945"/>
    </source>
</evidence>
<gene>
    <name evidence="1" type="ORF">CEXT_538621</name>
</gene>
<comment type="caution">
    <text evidence="1">The sequence shown here is derived from an EMBL/GenBank/DDBJ whole genome shotgun (WGS) entry which is preliminary data.</text>
</comment>
<evidence type="ECO:0000313" key="1">
    <source>
        <dbReference type="EMBL" id="GIZ01834.1"/>
    </source>
</evidence>
<reference evidence="1 2" key="1">
    <citation type="submission" date="2021-06" db="EMBL/GenBank/DDBJ databases">
        <title>Caerostris extrusa draft genome.</title>
        <authorList>
            <person name="Kono N."/>
            <person name="Arakawa K."/>
        </authorList>
    </citation>
    <scope>NUCLEOTIDE SEQUENCE [LARGE SCALE GENOMIC DNA]</scope>
</reference>
<dbReference type="EMBL" id="BPLR01018730">
    <property type="protein sequence ID" value="GIZ01834.1"/>
    <property type="molecule type" value="Genomic_DNA"/>
</dbReference>